<dbReference type="GO" id="GO:0016226">
    <property type="term" value="P:iron-sulfur cluster assembly"/>
    <property type="evidence" value="ECO:0007669"/>
    <property type="project" value="InterPro"/>
</dbReference>
<proteinExistence type="predicted"/>
<dbReference type="OrthoDB" id="9804157at2"/>
<dbReference type="GO" id="GO:0051536">
    <property type="term" value="F:iron-sulfur cluster binding"/>
    <property type="evidence" value="ECO:0007669"/>
    <property type="project" value="InterPro"/>
</dbReference>
<keyword evidence="3" id="KW-1185">Reference proteome</keyword>
<dbReference type="Gene3D" id="3.90.1010.10">
    <property type="match status" value="1"/>
</dbReference>
<name>A0A4R6IDV7_9MOLU</name>
<dbReference type="Proteomes" id="UP000295518">
    <property type="component" value="Unassembled WGS sequence"/>
</dbReference>
<dbReference type="Pfam" id="PF01592">
    <property type="entry name" value="NifU_N"/>
    <property type="match status" value="1"/>
</dbReference>
<reference evidence="2 3" key="1">
    <citation type="submission" date="2019-03" db="EMBL/GenBank/DDBJ databases">
        <title>Genomic Encyclopedia of Archaeal and Bacterial Type Strains, Phase II (KMG-II): from individual species to whole genera.</title>
        <authorList>
            <person name="Goeker M."/>
        </authorList>
    </citation>
    <scope>NUCLEOTIDE SEQUENCE [LARGE SCALE GENOMIC DNA]</scope>
    <source>
        <strain evidence="2 3">ATCC 700618</strain>
    </source>
</reference>
<dbReference type="InterPro" id="IPR002871">
    <property type="entry name" value="NIF_FeS_clus_asmbl_NifU_N"/>
</dbReference>
<dbReference type="SUPFAM" id="SSF82649">
    <property type="entry name" value="SufE/NifU"/>
    <property type="match status" value="1"/>
</dbReference>
<dbReference type="AlphaFoldDB" id="A0A4R6IDV7"/>
<feature type="domain" description="NIF system FeS cluster assembly NifU N-terminal" evidence="1">
    <location>
        <begin position="34"/>
        <end position="127"/>
    </location>
</feature>
<comment type="caution">
    <text evidence="2">The sequence shown here is derived from an EMBL/GenBank/DDBJ whole genome shotgun (WGS) entry which is preliminary data.</text>
</comment>
<evidence type="ECO:0000313" key="2">
    <source>
        <dbReference type="EMBL" id="TDO19797.1"/>
    </source>
</evidence>
<dbReference type="GO" id="GO:0005506">
    <property type="term" value="F:iron ion binding"/>
    <property type="evidence" value="ECO:0007669"/>
    <property type="project" value="InterPro"/>
</dbReference>
<sequence length="149" mass="17485">MNTKVIDLNVRRKIVMENYRKCDIYNDTLKSENSDYLHSNTCADAFYINIKINNERIESTHLNHNGCAIFKASSCMYLSMIQKMTISELKIFNDNYKQLISGKKYDEKLMKDLYVFDNVKEHLNRITCASLISEYIDNFLEINNDDLNG</sequence>
<dbReference type="EMBL" id="SNWN01000013">
    <property type="protein sequence ID" value="TDO19797.1"/>
    <property type="molecule type" value="Genomic_DNA"/>
</dbReference>
<evidence type="ECO:0000313" key="3">
    <source>
        <dbReference type="Proteomes" id="UP000295518"/>
    </source>
</evidence>
<organism evidence="2 3">
    <name type="scientific">Mycoplasma testudineum</name>
    <dbReference type="NCBI Taxonomy" id="244584"/>
    <lineage>
        <taxon>Bacteria</taxon>
        <taxon>Bacillati</taxon>
        <taxon>Mycoplasmatota</taxon>
        <taxon>Mollicutes</taxon>
        <taxon>Mycoplasmataceae</taxon>
        <taxon>Mycoplasma</taxon>
    </lineage>
</organism>
<dbReference type="RefSeq" id="WP_133509981.1">
    <property type="nucleotide sequence ID" value="NZ_NNCE01000005.1"/>
</dbReference>
<protein>
    <submittedName>
        <fullName evidence="2">Nitrogen fixation NifU-like protein</fullName>
    </submittedName>
</protein>
<gene>
    <name evidence="2" type="ORF">EI74_0601</name>
</gene>
<evidence type="ECO:0000259" key="1">
    <source>
        <dbReference type="Pfam" id="PF01592"/>
    </source>
</evidence>
<dbReference type="CDD" id="cd06664">
    <property type="entry name" value="IscU_like"/>
    <property type="match status" value="1"/>
</dbReference>
<accession>A0A4R6IDV7</accession>